<evidence type="ECO:0000313" key="1">
    <source>
        <dbReference type="EMBL" id="SNR23339.1"/>
    </source>
</evidence>
<dbReference type="Proteomes" id="UP000198409">
    <property type="component" value="Unassembled WGS sequence"/>
</dbReference>
<dbReference type="AlphaFoldDB" id="A0A238UPX1"/>
<evidence type="ECO:0000313" key="4">
    <source>
        <dbReference type="Proteomes" id="UP000292859"/>
    </source>
</evidence>
<keyword evidence="4" id="KW-1185">Reference proteome</keyword>
<proteinExistence type="predicted"/>
<name>A0A238UPX1_9RHOB</name>
<protein>
    <submittedName>
        <fullName evidence="1">Uncharacterized protein</fullName>
    </submittedName>
</protein>
<gene>
    <name evidence="2" type="ORF">EYF88_02380</name>
    <name evidence="1" type="ORF">SAMN06265378_101149</name>
</gene>
<sequence length="107" mass="11294">MTHRRRAARRNAATAQGAAAAFTTARAISVSAGVRSPTASSVCRTCHTVFRWGLLATILSFRALKLSHSLVPAAIDPARRPRAMGIGALVEDNGLDVRMVRAFGPPG</sequence>
<reference evidence="1" key="2">
    <citation type="submission" date="2017-06" db="EMBL/GenBank/DDBJ databases">
        <authorList>
            <person name="Kim H.J."/>
            <person name="Triplett B.A."/>
        </authorList>
    </citation>
    <scope>NUCLEOTIDE SEQUENCE [LARGE SCALE GENOMIC DNA]</scope>
    <source>
        <strain evidence="1">DSM 26170</strain>
    </source>
</reference>
<reference evidence="2 4" key="3">
    <citation type="submission" date="2019-02" db="EMBL/GenBank/DDBJ databases">
        <authorList>
            <person name="Zhang G."/>
        </authorList>
    </citation>
    <scope>NUCLEOTIDE SEQUENCE [LARGE SCALE GENOMIC DNA]</scope>
    <source>
        <strain evidence="2 4">CMB17</strain>
    </source>
</reference>
<evidence type="ECO:0000313" key="2">
    <source>
        <dbReference type="EMBL" id="TBN53067.1"/>
    </source>
</evidence>
<dbReference type="RefSeq" id="WP_131023292.1">
    <property type="nucleotide sequence ID" value="NZ_FZNM01000001.1"/>
</dbReference>
<dbReference type="EMBL" id="FZNM01000001">
    <property type="protein sequence ID" value="SNR23339.1"/>
    <property type="molecule type" value="Genomic_DNA"/>
</dbReference>
<accession>A0A238UPX1</accession>
<dbReference type="Proteomes" id="UP000292859">
    <property type="component" value="Unassembled WGS sequence"/>
</dbReference>
<organism evidence="1 3">
    <name type="scientific">Paracoccus sediminis</name>
    <dbReference type="NCBI Taxonomy" id="1214787"/>
    <lineage>
        <taxon>Bacteria</taxon>
        <taxon>Pseudomonadati</taxon>
        <taxon>Pseudomonadota</taxon>
        <taxon>Alphaproteobacteria</taxon>
        <taxon>Rhodobacterales</taxon>
        <taxon>Paracoccaceae</taxon>
        <taxon>Paracoccus</taxon>
    </lineage>
</organism>
<evidence type="ECO:0000313" key="3">
    <source>
        <dbReference type="Proteomes" id="UP000198409"/>
    </source>
</evidence>
<reference evidence="3" key="1">
    <citation type="submission" date="2017-06" db="EMBL/GenBank/DDBJ databases">
        <authorList>
            <person name="Varghese N."/>
            <person name="Submissions S."/>
        </authorList>
    </citation>
    <scope>NUCLEOTIDE SEQUENCE [LARGE SCALE GENOMIC DNA]</scope>
    <source>
        <strain evidence="3">DSM 26170</strain>
    </source>
</reference>
<dbReference type="EMBL" id="SIRL01000001">
    <property type="protein sequence ID" value="TBN53067.1"/>
    <property type="molecule type" value="Genomic_DNA"/>
</dbReference>